<gene>
    <name evidence="3" type="ORF">G3570_04840</name>
</gene>
<organism evidence="3 4">
    <name type="scientific">Halalkalibaculum roseum</name>
    <dbReference type="NCBI Taxonomy" id="2709311"/>
    <lineage>
        <taxon>Bacteria</taxon>
        <taxon>Pseudomonadati</taxon>
        <taxon>Balneolota</taxon>
        <taxon>Balneolia</taxon>
        <taxon>Balneolales</taxon>
        <taxon>Balneolaceae</taxon>
        <taxon>Halalkalibaculum</taxon>
    </lineage>
</organism>
<dbReference type="AlphaFoldDB" id="A0A6M1SLS1"/>
<dbReference type="EMBL" id="JAALLT010000002">
    <property type="protein sequence ID" value="NGP75949.1"/>
    <property type="molecule type" value="Genomic_DNA"/>
</dbReference>
<feature type="domain" description="NAD-dependent epimerase/dehydratase" evidence="2">
    <location>
        <begin position="5"/>
        <end position="211"/>
    </location>
</feature>
<dbReference type="SUPFAM" id="SSF51735">
    <property type="entry name" value="NAD(P)-binding Rossmann-fold domains"/>
    <property type="match status" value="1"/>
</dbReference>
<proteinExistence type="inferred from homology"/>
<accession>A0A6M1SLS1</accession>
<name>A0A6M1SLS1_9BACT</name>
<sequence>MDRFFITGGSGFIGSHFHREISSGNVINYDIQEPFFEYDSKFIQGDIRDTEKLTKHLEEDDILLHLAATHFDFQENYFPTNVKGTRSLLQAAREAGIKTMVFFSSVAVYGAVSKPTSVHDEPEPNMPYGASKLEAETLIKEWAGEDPDRRAIIIRPTVVYGPYNFGNVFNLIRQIDSGFFVNIGTGKTVKSIVYVKNLVSYTLQALEKAGPGVSLYNATDEPHLATDTLTSLIANKLGKKVPFTLPLPVAKGFALPFDLLKAVTGKDWVISKERIEKFCTDTHFTSEKLREAGVEQPVSSEEGLAETIDWYRSVDWEQLYKEWQQRVEKYN</sequence>
<reference evidence="3 4" key="1">
    <citation type="submission" date="2020-02" db="EMBL/GenBank/DDBJ databases">
        <title>Balneolaceae bacterium YR4-1, complete genome.</title>
        <authorList>
            <person name="Li Y."/>
            <person name="Wu S."/>
        </authorList>
    </citation>
    <scope>NUCLEOTIDE SEQUENCE [LARGE SCALE GENOMIC DNA]</scope>
    <source>
        <strain evidence="3 4">YR4-1</strain>
    </source>
</reference>
<dbReference type="PANTHER" id="PTHR43000">
    <property type="entry name" value="DTDP-D-GLUCOSE 4,6-DEHYDRATASE-RELATED"/>
    <property type="match status" value="1"/>
</dbReference>
<comment type="caution">
    <text evidence="3">The sequence shown here is derived from an EMBL/GenBank/DDBJ whole genome shotgun (WGS) entry which is preliminary data.</text>
</comment>
<evidence type="ECO:0000256" key="1">
    <source>
        <dbReference type="ARBA" id="ARBA00007637"/>
    </source>
</evidence>
<dbReference type="Proteomes" id="UP000473278">
    <property type="component" value="Unassembled WGS sequence"/>
</dbReference>
<protein>
    <submittedName>
        <fullName evidence="3">NAD-dependent epimerase/dehydratase family protein</fullName>
    </submittedName>
</protein>
<comment type="similarity">
    <text evidence="1">Belongs to the NAD(P)-dependent epimerase/dehydratase family.</text>
</comment>
<dbReference type="RefSeq" id="WP_165139869.1">
    <property type="nucleotide sequence ID" value="NZ_JAALLT010000002.1"/>
</dbReference>
<dbReference type="InterPro" id="IPR001509">
    <property type="entry name" value="Epimerase_deHydtase"/>
</dbReference>
<dbReference type="Pfam" id="PF01370">
    <property type="entry name" value="Epimerase"/>
    <property type="match status" value="1"/>
</dbReference>
<dbReference type="Gene3D" id="3.40.50.720">
    <property type="entry name" value="NAD(P)-binding Rossmann-like Domain"/>
    <property type="match status" value="1"/>
</dbReference>
<evidence type="ECO:0000313" key="3">
    <source>
        <dbReference type="EMBL" id="NGP75949.1"/>
    </source>
</evidence>
<evidence type="ECO:0000259" key="2">
    <source>
        <dbReference type="Pfam" id="PF01370"/>
    </source>
</evidence>
<dbReference type="InterPro" id="IPR036291">
    <property type="entry name" value="NAD(P)-bd_dom_sf"/>
</dbReference>
<evidence type="ECO:0000313" key="4">
    <source>
        <dbReference type="Proteomes" id="UP000473278"/>
    </source>
</evidence>
<keyword evidence="4" id="KW-1185">Reference proteome</keyword>